<dbReference type="OrthoDB" id="1193027at2759"/>
<proteinExistence type="predicted"/>
<reference evidence="2 3" key="1">
    <citation type="journal article" date="2018" name="PLoS Genet.">
        <title>Repeat elements organise 3D genome structure and mediate transcription in the filamentous fungus Epichloe festucae.</title>
        <authorList>
            <person name="Winter D.J."/>
            <person name="Ganley A.R.D."/>
            <person name="Young C.A."/>
            <person name="Liachko I."/>
            <person name="Schardl C.L."/>
            <person name="Dupont P.Y."/>
            <person name="Berry D."/>
            <person name="Ram A."/>
            <person name="Scott B."/>
            <person name="Cox M.P."/>
        </authorList>
    </citation>
    <scope>NUCLEOTIDE SEQUENCE [LARGE SCALE GENOMIC DNA]</scope>
    <source>
        <strain evidence="2 3">Fl1</strain>
    </source>
</reference>
<feature type="region of interest" description="Disordered" evidence="1">
    <location>
        <begin position="183"/>
        <end position="223"/>
    </location>
</feature>
<dbReference type="AlphaFoldDB" id="A0A7S9KMD7"/>
<dbReference type="Proteomes" id="UP000594364">
    <property type="component" value="Chromosome 1"/>
</dbReference>
<dbReference type="EMBL" id="CP031385">
    <property type="protein sequence ID" value="QPG94987.1"/>
    <property type="molecule type" value="Genomic_DNA"/>
</dbReference>
<sequence>MEVIPYKSLDLGHLLLSRADRQLSFKSLAIDNVECDVSLGGHGGSHVSVSEEGNRNRSLALCYYGFTLNYIGEVPSTLSFDDDNVKMKKAALPTTLYTLIAAVAAYPAGAGLWPRGCEPGTLVCNGNTRFAICNMDRTAVWMSVSDGTVCVCSGSGCTIAATTAASTFTPTPTKTLASAMTGTLSTTQTQTRTQTQIQTQIQTQTQTRISDPKPLQKNPVNPVVVNPRPTSAAVVAASSPPPVAVSNIPASASSAKTYLRTFSGNGDASQGWPQESQWADFETMWSSNLANTIYKSCAVFGQINNSDQESAALKKAIQTESRSSGVDERFILAIVMQESGGCVRAPTTNYGVTNPGLMQSHNGAHSCYNVNPCPEAQLVGMIRDGTAGTPSGQGLQQMLAAVGRGAGAGASQYYKAARMYNSGSVAATGLLQDGAATHCYASDIANRLVGWSQGVGTCKFG</sequence>
<evidence type="ECO:0000313" key="2">
    <source>
        <dbReference type="EMBL" id="QPG94987.1"/>
    </source>
</evidence>
<gene>
    <name evidence="2" type="ORF">C2857_007475</name>
</gene>
<dbReference type="Gene3D" id="1.10.530.10">
    <property type="match status" value="1"/>
</dbReference>
<evidence type="ECO:0000256" key="1">
    <source>
        <dbReference type="SAM" id="MobiDB-lite"/>
    </source>
</evidence>
<dbReference type="InterPro" id="IPR023346">
    <property type="entry name" value="Lysozyme-like_dom_sf"/>
</dbReference>
<accession>A0A7S9KMD7</accession>
<dbReference type="SUPFAM" id="SSF53955">
    <property type="entry name" value="Lysozyme-like"/>
    <property type="match status" value="1"/>
</dbReference>
<organism evidence="2 3">
    <name type="scientific">Epichloe festucae (strain Fl1)</name>
    <dbReference type="NCBI Taxonomy" id="877507"/>
    <lineage>
        <taxon>Eukaryota</taxon>
        <taxon>Fungi</taxon>
        <taxon>Dikarya</taxon>
        <taxon>Ascomycota</taxon>
        <taxon>Pezizomycotina</taxon>
        <taxon>Sordariomycetes</taxon>
        <taxon>Hypocreomycetidae</taxon>
        <taxon>Hypocreales</taxon>
        <taxon>Clavicipitaceae</taxon>
        <taxon>Epichloe</taxon>
    </lineage>
</organism>
<evidence type="ECO:0000313" key="3">
    <source>
        <dbReference type="Proteomes" id="UP000594364"/>
    </source>
</evidence>
<name>A0A7S9KMD7_EPIFF</name>
<keyword evidence="3" id="KW-1185">Reference proteome</keyword>
<feature type="compositionally biased region" description="Low complexity" evidence="1">
    <location>
        <begin position="186"/>
        <end position="209"/>
    </location>
</feature>
<protein>
    <submittedName>
        <fullName evidence="2">Uncharacterized protein</fullName>
    </submittedName>
</protein>